<dbReference type="Gene3D" id="1.20.58.220">
    <property type="entry name" value="Phosphate transport system protein phou homolog 2, domain 2"/>
    <property type="match status" value="2"/>
</dbReference>
<evidence type="ECO:0000256" key="1">
    <source>
        <dbReference type="ARBA" id="ARBA00004496"/>
    </source>
</evidence>
<dbReference type="EMBL" id="FOGN01000002">
    <property type="protein sequence ID" value="SER84101.1"/>
    <property type="molecule type" value="Genomic_DNA"/>
</dbReference>
<name>A0A031MC66_9GAMM</name>
<keyword evidence="11" id="KW-1185">Reference proteome</keyword>
<comment type="function">
    <text evidence="6 7">Plays a role in the regulation of phosphate uptake.</text>
</comment>
<dbReference type="OrthoDB" id="9814256at2"/>
<dbReference type="AlphaFoldDB" id="A0A031MC66"/>
<dbReference type="RefSeq" id="WP_036991767.1">
    <property type="nucleotide sequence ID" value="NZ_FOGN01000002.1"/>
</dbReference>
<dbReference type="Proteomes" id="UP000186599">
    <property type="component" value="Unassembled WGS sequence"/>
</dbReference>
<evidence type="ECO:0000256" key="4">
    <source>
        <dbReference type="ARBA" id="ARBA00022490"/>
    </source>
</evidence>
<evidence type="ECO:0000256" key="7">
    <source>
        <dbReference type="PIRNR" id="PIRNR003107"/>
    </source>
</evidence>
<reference evidence="11 12" key="1">
    <citation type="submission" date="2016-10" db="EMBL/GenBank/DDBJ databases">
        <authorList>
            <person name="de Groot N.N."/>
        </authorList>
    </citation>
    <scope>NUCLEOTIDE SEQUENCE [LARGE SCALE GENOMIC DNA]</scope>
    <source>
        <strain evidence="10 11">CGMCC 1.9095</strain>
        <strain evidence="9 12">DSM 22558</strain>
    </source>
</reference>
<evidence type="ECO:0000256" key="5">
    <source>
        <dbReference type="ARBA" id="ARBA00022592"/>
    </source>
</evidence>
<dbReference type="PANTHER" id="PTHR42930:SF3">
    <property type="entry name" value="PHOSPHATE-SPECIFIC TRANSPORT SYSTEM ACCESSORY PROTEIN PHOU"/>
    <property type="match status" value="1"/>
</dbReference>
<dbReference type="Proteomes" id="UP000186904">
    <property type="component" value="Unassembled WGS sequence"/>
</dbReference>
<evidence type="ECO:0000256" key="2">
    <source>
        <dbReference type="ARBA" id="ARBA00008107"/>
    </source>
</evidence>
<dbReference type="GO" id="GO:0005737">
    <property type="term" value="C:cytoplasm"/>
    <property type="evidence" value="ECO:0007669"/>
    <property type="project" value="UniProtKB-SubCell"/>
</dbReference>
<dbReference type="InterPro" id="IPR026022">
    <property type="entry name" value="PhoU_dom"/>
</dbReference>
<evidence type="ECO:0000313" key="9">
    <source>
        <dbReference type="EMBL" id="SER84101.1"/>
    </source>
</evidence>
<dbReference type="InterPro" id="IPR028366">
    <property type="entry name" value="PhoU"/>
</dbReference>
<dbReference type="GO" id="GO:0045936">
    <property type="term" value="P:negative regulation of phosphate metabolic process"/>
    <property type="evidence" value="ECO:0007669"/>
    <property type="project" value="InterPro"/>
</dbReference>
<dbReference type="FunFam" id="1.20.58.220:FF:000001">
    <property type="entry name" value="Phosphate-specific transport system accessory protein PhoU"/>
    <property type="match status" value="1"/>
</dbReference>
<dbReference type="GO" id="GO:0006817">
    <property type="term" value="P:phosphate ion transport"/>
    <property type="evidence" value="ECO:0007669"/>
    <property type="project" value="UniProtKB-KW"/>
</dbReference>
<evidence type="ECO:0000256" key="6">
    <source>
        <dbReference type="ARBA" id="ARBA00056181"/>
    </source>
</evidence>
<comment type="subcellular location">
    <subcellularLocation>
        <location evidence="1 7">Cytoplasm</location>
    </subcellularLocation>
</comment>
<evidence type="ECO:0000256" key="3">
    <source>
        <dbReference type="ARBA" id="ARBA00022448"/>
    </source>
</evidence>
<keyword evidence="3 7" id="KW-0813">Transport</keyword>
<dbReference type="FunFam" id="1.20.58.220:FF:000002">
    <property type="entry name" value="Phosphate-specific transport system accessory protein PhoU"/>
    <property type="match status" value="1"/>
</dbReference>
<feature type="domain" description="PhoU" evidence="8">
    <location>
        <begin position="133"/>
        <end position="216"/>
    </location>
</feature>
<dbReference type="NCBIfam" id="TIGR02135">
    <property type="entry name" value="phoU_full"/>
    <property type="match status" value="1"/>
</dbReference>
<protein>
    <recommendedName>
        <fullName evidence="7">Phosphate-specific transport system accessory protein PhoU</fullName>
    </recommendedName>
</protein>
<dbReference type="PANTHER" id="PTHR42930">
    <property type="entry name" value="PHOSPHATE-SPECIFIC TRANSPORT SYSTEM ACCESSORY PROTEIN PHOU"/>
    <property type="match status" value="1"/>
</dbReference>
<dbReference type="STRING" id="653930.SAMN05216589_1527"/>
<comment type="similarity">
    <text evidence="2 7">Belongs to the PhoU family.</text>
</comment>
<dbReference type="EMBL" id="FOUA01000002">
    <property type="protein sequence ID" value="SFL95795.1"/>
    <property type="molecule type" value="Genomic_DNA"/>
</dbReference>
<gene>
    <name evidence="10" type="ORF">SAMN04487855_1787</name>
    <name evidence="9" type="ORF">SAMN05216589_1527</name>
</gene>
<comment type="subunit">
    <text evidence="7">Homodimer.</text>
</comment>
<evidence type="ECO:0000313" key="12">
    <source>
        <dbReference type="Proteomes" id="UP000186904"/>
    </source>
</evidence>
<evidence type="ECO:0000313" key="10">
    <source>
        <dbReference type="EMBL" id="SFL95795.1"/>
    </source>
</evidence>
<organism evidence="9 12">
    <name type="scientific">Halopseudomonas bauzanensis</name>
    <dbReference type="NCBI Taxonomy" id="653930"/>
    <lineage>
        <taxon>Bacteria</taxon>
        <taxon>Pseudomonadati</taxon>
        <taxon>Pseudomonadota</taxon>
        <taxon>Gammaproteobacteria</taxon>
        <taxon>Pseudomonadales</taxon>
        <taxon>Pseudomonadaceae</taxon>
        <taxon>Halopseudomonas</taxon>
    </lineage>
</organism>
<dbReference type="Pfam" id="PF01895">
    <property type="entry name" value="PhoU"/>
    <property type="match status" value="2"/>
</dbReference>
<proteinExistence type="inferred from homology"/>
<keyword evidence="5 7" id="KW-0592">Phosphate transport</keyword>
<evidence type="ECO:0000313" key="11">
    <source>
        <dbReference type="Proteomes" id="UP000186599"/>
    </source>
</evidence>
<dbReference type="SUPFAM" id="SSF109755">
    <property type="entry name" value="PhoU-like"/>
    <property type="match status" value="1"/>
</dbReference>
<accession>A0A031MC66</accession>
<keyword evidence="4 7" id="KW-0963">Cytoplasm</keyword>
<sequence>MNKDIDSFTQHISQQFNEELESLRTRLLEMGGLVEKQVHDALTALIEADGKLAEHVRVNDRVINDMERMIDEDCMRILARRQPAASDLRLVVNISKIIVDLERIGDEASKIARRALQLIEEGQAPRGYVECRHIGYHVHKMVQQSLDSFARYDSQQALEVAREDKVVDREYKTAMREMVTYMMEDPRSISRVLNILWVLRSLERVGDHARNVAEHVIHMVEGTNVRHVGLKRMAEQVEGSVSTDNAAED</sequence>
<dbReference type="InterPro" id="IPR038078">
    <property type="entry name" value="PhoU-like_sf"/>
</dbReference>
<feature type="domain" description="PhoU" evidence="8">
    <location>
        <begin position="27"/>
        <end position="114"/>
    </location>
</feature>
<dbReference type="PIRSF" id="PIRSF003107">
    <property type="entry name" value="PhoU"/>
    <property type="match status" value="1"/>
</dbReference>
<evidence type="ECO:0000259" key="8">
    <source>
        <dbReference type="Pfam" id="PF01895"/>
    </source>
</evidence>
<dbReference type="GO" id="GO:0030643">
    <property type="term" value="P:intracellular phosphate ion homeostasis"/>
    <property type="evidence" value="ECO:0007669"/>
    <property type="project" value="InterPro"/>
</dbReference>